<evidence type="ECO:0000313" key="3">
    <source>
        <dbReference type="Proteomes" id="UP000499080"/>
    </source>
</evidence>
<protein>
    <submittedName>
        <fullName evidence="2">Uncharacterized protein</fullName>
    </submittedName>
</protein>
<evidence type="ECO:0000256" key="1">
    <source>
        <dbReference type="SAM" id="MobiDB-lite"/>
    </source>
</evidence>
<feature type="region of interest" description="Disordered" evidence="1">
    <location>
        <begin position="31"/>
        <end position="50"/>
    </location>
</feature>
<dbReference type="EMBL" id="BGPR01000284">
    <property type="protein sequence ID" value="GBM10346.1"/>
    <property type="molecule type" value="Genomic_DNA"/>
</dbReference>
<accession>A0A4Y2D2J4</accession>
<dbReference type="AlphaFoldDB" id="A0A4Y2D2J4"/>
<sequence>MTRTTPEMAPLSELSILHQAHIHVGSSVETAFEPAPARSRDLTTRSPQSYRSTVKEKILTELSPQWQITYRESSKGKCIIAIYLYVTFFPD</sequence>
<organism evidence="2 3">
    <name type="scientific">Araneus ventricosus</name>
    <name type="common">Orbweaver spider</name>
    <name type="synonym">Epeira ventricosa</name>
    <dbReference type="NCBI Taxonomy" id="182803"/>
    <lineage>
        <taxon>Eukaryota</taxon>
        <taxon>Metazoa</taxon>
        <taxon>Ecdysozoa</taxon>
        <taxon>Arthropoda</taxon>
        <taxon>Chelicerata</taxon>
        <taxon>Arachnida</taxon>
        <taxon>Araneae</taxon>
        <taxon>Araneomorphae</taxon>
        <taxon>Entelegynae</taxon>
        <taxon>Araneoidea</taxon>
        <taxon>Araneidae</taxon>
        <taxon>Araneus</taxon>
    </lineage>
</organism>
<gene>
    <name evidence="2" type="ORF">AVEN_131081_1</name>
</gene>
<dbReference type="Proteomes" id="UP000499080">
    <property type="component" value="Unassembled WGS sequence"/>
</dbReference>
<keyword evidence="3" id="KW-1185">Reference proteome</keyword>
<reference evidence="2 3" key="1">
    <citation type="journal article" date="2019" name="Sci. Rep.">
        <title>Orb-weaving spider Araneus ventricosus genome elucidates the spidroin gene catalogue.</title>
        <authorList>
            <person name="Kono N."/>
            <person name="Nakamura H."/>
            <person name="Ohtoshi R."/>
            <person name="Moran D.A.P."/>
            <person name="Shinohara A."/>
            <person name="Yoshida Y."/>
            <person name="Fujiwara M."/>
            <person name="Mori M."/>
            <person name="Tomita M."/>
            <person name="Arakawa K."/>
        </authorList>
    </citation>
    <scope>NUCLEOTIDE SEQUENCE [LARGE SCALE GENOMIC DNA]</scope>
</reference>
<evidence type="ECO:0000313" key="2">
    <source>
        <dbReference type="EMBL" id="GBM10346.1"/>
    </source>
</evidence>
<comment type="caution">
    <text evidence="2">The sequence shown here is derived from an EMBL/GenBank/DDBJ whole genome shotgun (WGS) entry which is preliminary data.</text>
</comment>
<proteinExistence type="predicted"/>
<name>A0A4Y2D2J4_ARAVE</name>